<proteinExistence type="predicted"/>
<organism evidence="1">
    <name type="scientific">Siphoviridae sp. ctxfQ4</name>
    <dbReference type="NCBI Taxonomy" id="2826521"/>
    <lineage>
        <taxon>Viruses</taxon>
        <taxon>Duplodnaviria</taxon>
        <taxon>Heunggongvirae</taxon>
        <taxon>Uroviricota</taxon>
        <taxon>Caudoviricetes</taxon>
    </lineage>
</organism>
<sequence>MRLSDRLIVIPRAEKINRKPDLKRSYFFRKESKLWQ</sequence>
<dbReference type="EMBL" id="BK015072">
    <property type="protein sequence ID" value="DAD89941.1"/>
    <property type="molecule type" value="Genomic_DNA"/>
</dbReference>
<protein>
    <submittedName>
        <fullName evidence="1">Uncharacterized protein</fullName>
    </submittedName>
</protein>
<reference evidence="1" key="1">
    <citation type="journal article" date="2021" name="Proc. Natl. Acad. Sci. U.S.A.">
        <title>A Catalog of Tens of Thousands of Viruses from Human Metagenomes Reveals Hidden Associations with Chronic Diseases.</title>
        <authorList>
            <person name="Tisza M.J."/>
            <person name="Buck C.B."/>
        </authorList>
    </citation>
    <scope>NUCLEOTIDE SEQUENCE</scope>
    <source>
        <strain evidence="1">CtxfQ4</strain>
    </source>
</reference>
<evidence type="ECO:0000313" key="1">
    <source>
        <dbReference type="EMBL" id="DAD89941.1"/>
    </source>
</evidence>
<accession>A0A8S5N5E5</accession>
<name>A0A8S5N5E5_9CAUD</name>